<name>A0A8H6Z980_9AGAR</name>
<evidence type="ECO:0000313" key="2">
    <source>
        <dbReference type="EMBL" id="KAF7371510.1"/>
    </source>
</evidence>
<feature type="compositionally biased region" description="Basic and acidic residues" evidence="1">
    <location>
        <begin position="362"/>
        <end position="373"/>
    </location>
</feature>
<protein>
    <submittedName>
        <fullName evidence="2">Uncharacterized protein</fullName>
    </submittedName>
</protein>
<evidence type="ECO:0000256" key="1">
    <source>
        <dbReference type="SAM" id="MobiDB-lite"/>
    </source>
</evidence>
<dbReference type="Proteomes" id="UP000620124">
    <property type="component" value="Unassembled WGS sequence"/>
</dbReference>
<reference evidence="2" key="1">
    <citation type="submission" date="2020-05" db="EMBL/GenBank/DDBJ databases">
        <title>Mycena genomes resolve the evolution of fungal bioluminescence.</title>
        <authorList>
            <person name="Tsai I.J."/>
        </authorList>
    </citation>
    <scope>NUCLEOTIDE SEQUENCE</scope>
    <source>
        <strain evidence="2">CCC161011</strain>
    </source>
</reference>
<accession>A0A8H6Z980</accession>
<proteinExistence type="predicted"/>
<dbReference type="OrthoDB" id="2993529at2759"/>
<organism evidence="2 3">
    <name type="scientific">Mycena venus</name>
    <dbReference type="NCBI Taxonomy" id="2733690"/>
    <lineage>
        <taxon>Eukaryota</taxon>
        <taxon>Fungi</taxon>
        <taxon>Dikarya</taxon>
        <taxon>Basidiomycota</taxon>
        <taxon>Agaricomycotina</taxon>
        <taxon>Agaricomycetes</taxon>
        <taxon>Agaricomycetidae</taxon>
        <taxon>Agaricales</taxon>
        <taxon>Marasmiineae</taxon>
        <taxon>Mycenaceae</taxon>
        <taxon>Mycena</taxon>
    </lineage>
</organism>
<feature type="region of interest" description="Disordered" evidence="1">
    <location>
        <begin position="1"/>
        <end position="44"/>
    </location>
</feature>
<dbReference type="AlphaFoldDB" id="A0A8H6Z980"/>
<feature type="compositionally biased region" description="Polar residues" evidence="1">
    <location>
        <begin position="424"/>
        <end position="440"/>
    </location>
</feature>
<gene>
    <name evidence="2" type="ORF">MVEN_00005800</name>
</gene>
<sequence>MPSFSTIASASHARMRINNAPRPKAVPLTTAEQSAKREEREERKAYTDTIIQEWRNITYTMAQKLAKKYDRDEKYYLELFFQGGAHMIKHQEVINPYNAFKHEKAAEVREQGLKKNAKEIHRDHFGEYKALTVTEKRELVARFQKVKDENFTLHRDTTKGNIQDVSNVMRNMSSLLTGLRQRVGVEGFVCIVRGSTSFTMDPQWFFTSSAFHDYMPIATRKKWDTGEVGMKLEAFAIAGCDPANLLRSSKQKADWMKGEIRSLISGKLVDITGNADATMAYVWYEEDIVQRYGIVLEGWTGVPFQNISTVSTSLGNLRLLLDAIKTGECGFRKLSPEEAATRKAKWDADVAAGIAIPKHRAQRSDAGQKRKQPDSGLEEEEDTPGTDSPPIAAGAPAKKRARKSGDKENAPAKSRKTASKPADSASTQRRGRSSTGTAHKSMNIPASRDDEITRGVKARLRQRQITSRPIITSDDEEEDDPHANEPSESEVAAMAAVPST</sequence>
<feature type="region of interest" description="Disordered" evidence="1">
    <location>
        <begin position="356"/>
        <end position="500"/>
    </location>
</feature>
<keyword evidence="3" id="KW-1185">Reference proteome</keyword>
<dbReference type="EMBL" id="JACAZI010000001">
    <property type="protein sequence ID" value="KAF7371510.1"/>
    <property type="molecule type" value="Genomic_DNA"/>
</dbReference>
<evidence type="ECO:0000313" key="3">
    <source>
        <dbReference type="Proteomes" id="UP000620124"/>
    </source>
</evidence>
<comment type="caution">
    <text evidence="2">The sequence shown here is derived from an EMBL/GenBank/DDBJ whole genome shotgun (WGS) entry which is preliminary data.</text>
</comment>
<feature type="compositionally biased region" description="Basic and acidic residues" evidence="1">
    <location>
        <begin position="34"/>
        <end position="44"/>
    </location>
</feature>